<accession>A0AAW0DAL8</accession>
<dbReference type="EMBL" id="JAYKXP010000021">
    <property type="protein sequence ID" value="KAK7047197.1"/>
    <property type="molecule type" value="Genomic_DNA"/>
</dbReference>
<name>A0AAW0DAL8_9AGAR</name>
<feature type="region of interest" description="Disordered" evidence="1">
    <location>
        <begin position="112"/>
        <end position="155"/>
    </location>
</feature>
<evidence type="ECO:0000256" key="1">
    <source>
        <dbReference type="SAM" id="MobiDB-lite"/>
    </source>
</evidence>
<organism evidence="2 3">
    <name type="scientific">Paramarasmius palmivorus</name>
    <dbReference type="NCBI Taxonomy" id="297713"/>
    <lineage>
        <taxon>Eukaryota</taxon>
        <taxon>Fungi</taxon>
        <taxon>Dikarya</taxon>
        <taxon>Basidiomycota</taxon>
        <taxon>Agaricomycotina</taxon>
        <taxon>Agaricomycetes</taxon>
        <taxon>Agaricomycetidae</taxon>
        <taxon>Agaricales</taxon>
        <taxon>Marasmiineae</taxon>
        <taxon>Marasmiaceae</taxon>
        <taxon>Paramarasmius</taxon>
    </lineage>
</organism>
<evidence type="ECO:0000313" key="3">
    <source>
        <dbReference type="Proteomes" id="UP001383192"/>
    </source>
</evidence>
<comment type="caution">
    <text evidence="2">The sequence shown here is derived from an EMBL/GenBank/DDBJ whole genome shotgun (WGS) entry which is preliminary data.</text>
</comment>
<sequence length="177" mass="18711">PGHAGSNIPISIDVSGNGKLSEDSFTNPSSGSSTHYIMLEIYLVSSETNVNMTVSSGPGIFTQENGTVRHINWDIPTCIQAGNHNLTFYESSVIDGQSYFIITPITIPIDNTSPSNVPCTEGTHEYLGQPQASSPPPQPPFGEGQSQGEGSQTSGAETTAVGVSFWLLLVPGILSWL</sequence>
<reference evidence="2 3" key="1">
    <citation type="submission" date="2024-01" db="EMBL/GenBank/DDBJ databases">
        <title>A draft genome for a cacao thread blight-causing isolate of Paramarasmius palmivorus.</title>
        <authorList>
            <person name="Baruah I.K."/>
            <person name="Bukari Y."/>
            <person name="Amoako-Attah I."/>
            <person name="Meinhardt L.W."/>
            <person name="Bailey B.A."/>
            <person name="Cohen S.P."/>
        </authorList>
    </citation>
    <scope>NUCLEOTIDE SEQUENCE [LARGE SCALE GENOMIC DNA]</scope>
    <source>
        <strain evidence="2 3">GH-12</strain>
    </source>
</reference>
<evidence type="ECO:0000313" key="2">
    <source>
        <dbReference type="EMBL" id="KAK7047197.1"/>
    </source>
</evidence>
<feature type="non-terminal residue" evidence="2">
    <location>
        <position position="1"/>
    </location>
</feature>
<feature type="compositionally biased region" description="Low complexity" evidence="1">
    <location>
        <begin position="141"/>
        <end position="155"/>
    </location>
</feature>
<protein>
    <submittedName>
        <fullName evidence="2">Uncharacterized protein</fullName>
    </submittedName>
</protein>
<dbReference type="AlphaFoldDB" id="A0AAW0DAL8"/>
<gene>
    <name evidence="2" type="ORF">VNI00_006863</name>
</gene>
<keyword evidence="3" id="KW-1185">Reference proteome</keyword>
<dbReference type="Proteomes" id="UP001383192">
    <property type="component" value="Unassembled WGS sequence"/>
</dbReference>
<proteinExistence type="predicted"/>